<dbReference type="KEGG" id="mic:Mic7113_4902"/>
<dbReference type="RefSeq" id="WP_015184701.1">
    <property type="nucleotide sequence ID" value="NC_019738.1"/>
</dbReference>
<dbReference type="OrthoDB" id="495857at2"/>
<proteinExistence type="predicted"/>
<evidence type="ECO:0000313" key="3">
    <source>
        <dbReference type="Proteomes" id="UP000010471"/>
    </source>
</evidence>
<dbReference type="STRING" id="1173027.Mic7113_4902"/>
<keyword evidence="3" id="KW-1185">Reference proteome</keyword>
<evidence type="ECO:0000313" key="2">
    <source>
        <dbReference type="EMBL" id="AFZ20566.1"/>
    </source>
</evidence>
<dbReference type="EMBL" id="CP003630">
    <property type="protein sequence ID" value="AFZ20566.1"/>
    <property type="molecule type" value="Genomic_DNA"/>
</dbReference>
<protein>
    <submittedName>
        <fullName evidence="2">Uncharacterized protein</fullName>
    </submittedName>
</protein>
<dbReference type="HOGENOM" id="CLU_198294_0_0_3"/>
<dbReference type="Proteomes" id="UP000010471">
    <property type="component" value="Chromosome"/>
</dbReference>
<accession>K9WLA4</accession>
<sequence>MTRSPRYDPDENVSRHGATDPDKCEDMADKYGWNLVRIEETGDSMLEVDCVFEGETEFPPSPYEPKHEREE</sequence>
<organism evidence="2 3">
    <name type="scientific">Allocoleopsis franciscana PCC 7113</name>
    <dbReference type="NCBI Taxonomy" id="1173027"/>
    <lineage>
        <taxon>Bacteria</taxon>
        <taxon>Bacillati</taxon>
        <taxon>Cyanobacteriota</taxon>
        <taxon>Cyanophyceae</taxon>
        <taxon>Coleofasciculales</taxon>
        <taxon>Coleofasciculaceae</taxon>
        <taxon>Allocoleopsis</taxon>
        <taxon>Allocoleopsis franciscana</taxon>
    </lineage>
</organism>
<dbReference type="AlphaFoldDB" id="K9WLA4"/>
<reference evidence="2 3" key="1">
    <citation type="submission" date="2012-06" db="EMBL/GenBank/DDBJ databases">
        <title>Finished chromosome of genome of Microcoleus sp. PCC 7113.</title>
        <authorList>
            <consortium name="US DOE Joint Genome Institute"/>
            <person name="Gugger M."/>
            <person name="Coursin T."/>
            <person name="Rippka R."/>
            <person name="Tandeau De Marsac N."/>
            <person name="Huntemann M."/>
            <person name="Wei C.-L."/>
            <person name="Han J."/>
            <person name="Detter J.C."/>
            <person name="Han C."/>
            <person name="Tapia R."/>
            <person name="Chen A."/>
            <person name="Kyrpides N."/>
            <person name="Mavromatis K."/>
            <person name="Markowitz V."/>
            <person name="Szeto E."/>
            <person name="Ivanova N."/>
            <person name="Pagani I."/>
            <person name="Pati A."/>
            <person name="Goodwin L."/>
            <person name="Nordberg H.P."/>
            <person name="Cantor M.N."/>
            <person name="Hua S.X."/>
            <person name="Woyke T."/>
            <person name="Kerfeld C.A."/>
        </authorList>
    </citation>
    <scope>NUCLEOTIDE SEQUENCE [LARGE SCALE GENOMIC DNA]</scope>
    <source>
        <strain evidence="2 3">PCC 7113</strain>
    </source>
</reference>
<gene>
    <name evidence="2" type="ORF">Mic7113_4902</name>
</gene>
<feature type="region of interest" description="Disordered" evidence="1">
    <location>
        <begin position="1"/>
        <end position="26"/>
    </location>
</feature>
<dbReference type="eggNOG" id="ENOG5033J8K">
    <property type="taxonomic scope" value="Bacteria"/>
</dbReference>
<evidence type="ECO:0000256" key="1">
    <source>
        <dbReference type="SAM" id="MobiDB-lite"/>
    </source>
</evidence>
<name>K9WLA4_9CYAN</name>